<evidence type="ECO:0000256" key="2">
    <source>
        <dbReference type="ARBA" id="ARBA00022723"/>
    </source>
</evidence>
<dbReference type="InterPro" id="IPR043563">
    <property type="entry name" value="Sp110/Sp140/Sp140L-like"/>
</dbReference>
<keyword evidence="5 7" id="KW-0103">Bromodomain</keyword>
<proteinExistence type="predicted"/>
<evidence type="ECO:0000259" key="11">
    <source>
        <dbReference type="PROSITE" id="PS50016"/>
    </source>
</evidence>
<feature type="domain" description="PHD-type" evidence="11">
    <location>
        <begin position="116"/>
        <end position="162"/>
    </location>
</feature>
<keyword evidence="6" id="KW-0238">DNA-binding</keyword>
<dbReference type="SMART" id="SM00297">
    <property type="entry name" value="BROMO"/>
    <property type="match status" value="1"/>
</dbReference>
<reference evidence="13 14" key="1">
    <citation type="journal article" date="2023" name="bioRxiv">
        <title>Conserved and derived expression patterns and positive selection on dental genes reveal complex evolutionary context of ever-growing rodent molars.</title>
        <authorList>
            <person name="Calamari Z.T."/>
            <person name="Song A."/>
            <person name="Cohen E."/>
            <person name="Akter M."/>
            <person name="Roy R.D."/>
            <person name="Hallikas O."/>
            <person name="Christensen M.M."/>
            <person name="Li P."/>
            <person name="Marangoni P."/>
            <person name="Jernvall J."/>
            <person name="Klein O.D."/>
        </authorList>
    </citation>
    <scope>NUCLEOTIDE SEQUENCE [LARGE SCALE GENOMIC DNA]</scope>
    <source>
        <strain evidence="13">V071</strain>
    </source>
</reference>
<dbReference type="InterPro" id="IPR019787">
    <property type="entry name" value="Znf_PHD-finger"/>
</dbReference>
<dbReference type="Gene3D" id="1.20.920.10">
    <property type="entry name" value="Bromodomain-like"/>
    <property type="match status" value="1"/>
</dbReference>
<dbReference type="GO" id="GO:0003677">
    <property type="term" value="F:DNA binding"/>
    <property type="evidence" value="ECO:0007669"/>
    <property type="project" value="UniProtKB-KW"/>
</dbReference>
<keyword evidence="14" id="KW-1185">Reference proteome</keyword>
<evidence type="ECO:0000259" key="12">
    <source>
        <dbReference type="PROSITE" id="PS50864"/>
    </source>
</evidence>
<dbReference type="InterPro" id="IPR001487">
    <property type="entry name" value="Bromodomain"/>
</dbReference>
<dbReference type="InterPro" id="IPR001965">
    <property type="entry name" value="Znf_PHD"/>
</dbReference>
<dbReference type="FunFam" id="3.30.40.10:FF:000294">
    <property type="entry name" value="Nuclear autoantigen Sp-100"/>
    <property type="match status" value="1"/>
</dbReference>
<name>A0AAW0I3Y0_MYOGA</name>
<dbReference type="InterPro" id="IPR013083">
    <property type="entry name" value="Znf_RING/FYVE/PHD"/>
</dbReference>
<dbReference type="InterPro" id="IPR010919">
    <property type="entry name" value="SAND-like_dom_sf"/>
</dbReference>
<feature type="region of interest" description="Disordered" evidence="9">
    <location>
        <begin position="1"/>
        <end position="20"/>
    </location>
</feature>
<evidence type="ECO:0000256" key="4">
    <source>
        <dbReference type="ARBA" id="ARBA00022833"/>
    </source>
</evidence>
<dbReference type="SUPFAM" id="SSF47370">
    <property type="entry name" value="Bromodomain"/>
    <property type="match status" value="1"/>
</dbReference>
<accession>A0AAW0I3Y0</accession>
<dbReference type="SUPFAM" id="SSF57903">
    <property type="entry name" value="FYVE/PHD zinc finger"/>
    <property type="match status" value="1"/>
</dbReference>
<feature type="domain" description="Bromo" evidence="10">
    <location>
        <begin position="168"/>
        <end position="228"/>
    </location>
</feature>
<dbReference type="PROSITE" id="PS50014">
    <property type="entry name" value="BROMODOMAIN_2"/>
    <property type="match status" value="1"/>
</dbReference>
<dbReference type="Pfam" id="PF00439">
    <property type="entry name" value="Bromodomain"/>
    <property type="match status" value="1"/>
</dbReference>
<dbReference type="SMART" id="SM00249">
    <property type="entry name" value="PHD"/>
    <property type="match status" value="1"/>
</dbReference>
<evidence type="ECO:0000259" key="10">
    <source>
        <dbReference type="PROSITE" id="PS50014"/>
    </source>
</evidence>
<keyword evidence="4" id="KW-0862">Zinc</keyword>
<evidence type="ECO:0000313" key="14">
    <source>
        <dbReference type="Proteomes" id="UP001488838"/>
    </source>
</evidence>
<comment type="caution">
    <text evidence="13">The sequence shown here is derived from an EMBL/GenBank/DDBJ whole genome shotgun (WGS) entry which is preliminary data.</text>
</comment>
<dbReference type="Pfam" id="PF01342">
    <property type="entry name" value="SAND"/>
    <property type="match status" value="1"/>
</dbReference>
<evidence type="ECO:0000256" key="1">
    <source>
        <dbReference type="ARBA" id="ARBA00022553"/>
    </source>
</evidence>
<dbReference type="Gene3D" id="3.10.390.10">
    <property type="entry name" value="SAND domain-like"/>
    <property type="match status" value="1"/>
</dbReference>
<dbReference type="PROSITE" id="PS50864">
    <property type="entry name" value="SAND"/>
    <property type="match status" value="1"/>
</dbReference>
<keyword evidence="3 8" id="KW-0863">Zinc-finger</keyword>
<feature type="domain" description="SAND" evidence="12">
    <location>
        <begin position="22"/>
        <end position="103"/>
    </location>
</feature>
<dbReference type="Pfam" id="PF00628">
    <property type="entry name" value="PHD"/>
    <property type="match status" value="1"/>
</dbReference>
<dbReference type="InterPro" id="IPR036427">
    <property type="entry name" value="Bromodomain-like_sf"/>
</dbReference>
<evidence type="ECO:0000256" key="7">
    <source>
        <dbReference type="PROSITE-ProRule" id="PRU00035"/>
    </source>
</evidence>
<evidence type="ECO:0000256" key="6">
    <source>
        <dbReference type="ARBA" id="ARBA00023125"/>
    </source>
</evidence>
<keyword evidence="1" id="KW-0597">Phosphoprotein</keyword>
<dbReference type="PANTHER" id="PTHR46386:SF1">
    <property type="entry name" value="NUCLEAR BODY PROTEIN SP140-LIKE PROTEIN"/>
    <property type="match status" value="1"/>
</dbReference>
<evidence type="ECO:0000313" key="13">
    <source>
        <dbReference type="EMBL" id="KAK7809108.1"/>
    </source>
</evidence>
<dbReference type="InterPro" id="IPR011011">
    <property type="entry name" value="Znf_FYVE_PHD"/>
</dbReference>
<dbReference type="PROSITE" id="PS01359">
    <property type="entry name" value="ZF_PHD_1"/>
    <property type="match status" value="1"/>
</dbReference>
<evidence type="ECO:0000256" key="5">
    <source>
        <dbReference type="ARBA" id="ARBA00023117"/>
    </source>
</evidence>
<dbReference type="GO" id="GO:0000981">
    <property type="term" value="F:DNA-binding transcription factor activity, RNA polymerase II-specific"/>
    <property type="evidence" value="ECO:0007669"/>
    <property type="project" value="TreeGrafter"/>
</dbReference>
<dbReference type="Proteomes" id="UP001488838">
    <property type="component" value="Unassembled WGS sequence"/>
</dbReference>
<dbReference type="SMART" id="SM00258">
    <property type="entry name" value="SAND"/>
    <property type="match status" value="1"/>
</dbReference>
<dbReference type="EMBL" id="JBBHLL010000221">
    <property type="protein sequence ID" value="KAK7809108.1"/>
    <property type="molecule type" value="Genomic_DNA"/>
</dbReference>
<evidence type="ECO:0000256" key="9">
    <source>
        <dbReference type="SAM" id="MobiDB-lite"/>
    </source>
</evidence>
<protein>
    <recommendedName>
        <fullName evidence="15">Nuclear body protein SP140-like protein</fullName>
    </recommendedName>
</protein>
<organism evidence="13 14">
    <name type="scientific">Myodes glareolus</name>
    <name type="common">Bank vole</name>
    <name type="synonym">Clethrionomys glareolus</name>
    <dbReference type="NCBI Taxonomy" id="447135"/>
    <lineage>
        <taxon>Eukaryota</taxon>
        <taxon>Metazoa</taxon>
        <taxon>Chordata</taxon>
        <taxon>Craniata</taxon>
        <taxon>Vertebrata</taxon>
        <taxon>Euteleostomi</taxon>
        <taxon>Mammalia</taxon>
        <taxon>Eutheria</taxon>
        <taxon>Euarchontoglires</taxon>
        <taxon>Glires</taxon>
        <taxon>Rodentia</taxon>
        <taxon>Myomorpha</taxon>
        <taxon>Muroidea</taxon>
        <taxon>Cricetidae</taxon>
        <taxon>Arvicolinae</taxon>
        <taxon>Myodes</taxon>
    </lineage>
</organism>
<evidence type="ECO:0000256" key="8">
    <source>
        <dbReference type="PROSITE-ProRule" id="PRU00146"/>
    </source>
</evidence>
<dbReference type="SUPFAM" id="SSF63763">
    <property type="entry name" value="SAND domain-like"/>
    <property type="match status" value="1"/>
</dbReference>
<dbReference type="InterPro" id="IPR000770">
    <property type="entry name" value="SAND_dom"/>
</dbReference>
<evidence type="ECO:0000256" key="3">
    <source>
        <dbReference type="ARBA" id="ARBA00022771"/>
    </source>
</evidence>
<dbReference type="AlphaFoldDB" id="A0AAW0I3Y0"/>
<evidence type="ECO:0008006" key="15">
    <source>
        <dbReference type="Google" id="ProtNLM"/>
    </source>
</evidence>
<dbReference type="InterPro" id="IPR019786">
    <property type="entry name" value="Zinc_finger_PHD-type_CS"/>
</dbReference>
<dbReference type="GO" id="GO:0008270">
    <property type="term" value="F:zinc ion binding"/>
    <property type="evidence" value="ECO:0007669"/>
    <property type="project" value="UniProtKB-KW"/>
</dbReference>
<dbReference type="Gene3D" id="3.30.40.10">
    <property type="entry name" value="Zinc/RING finger domain, C3HC4 (zinc finger)"/>
    <property type="match status" value="1"/>
</dbReference>
<gene>
    <name evidence="13" type="ORF">U0070_012202</name>
</gene>
<sequence length="266" mass="31204">MHIYKVRQKKKSSFSVPRRRRNENADFSAELLPVTCGDVKGTLHKDRFKQGVSVKSIQSEAGDWYTPTEFEILGGHGRSKNWKLSVRCYNWPLKLLIQRNFLPNSPRIYGKRKKNSDECEVCRDGGMLFCCDTCSRAFHEECHIPAVEAEMTPWSCIFCRMQSLGSQQSHPESEVLQRRMAPQEQLFKETSEVVQKAMWLDIIKKKLRERGYSHVEEFVHDMRLIFHNHRTTFKDLNFGQMGLRLESEFEKNFKEVFAIQDTDENS</sequence>
<keyword evidence="2" id="KW-0479">Metal-binding</keyword>
<dbReference type="CDD" id="cd15626">
    <property type="entry name" value="PHD_SP110_140"/>
    <property type="match status" value="1"/>
</dbReference>
<dbReference type="GO" id="GO:0031981">
    <property type="term" value="C:nuclear lumen"/>
    <property type="evidence" value="ECO:0007669"/>
    <property type="project" value="UniProtKB-ARBA"/>
</dbReference>
<dbReference type="PANTHER" id="PTHR46386">
    <property type="entry name" value="NUCLEAR BODY PROTEIN SP140"/>
    <property type="match status" value="1"/>
</dbReference>
<dbReference type="PROSITE" id="PS50016">
    <property type="entry name" value="ZF_PHD_2"/>
    <property type="match status" value="1"/>
</dbReference>